<proteinExistence type="predicted"/>
<name>A0A8H5X7E8_FUSCI</name>
<dbReference type="EMBL" id="JAAQPE010000098">
    <property type="protein sequence ID" value="KAF5686086.1"/>
    <property type="molecule type" value="Genomic_DNA"/>
</dbReference>
<protein>
    <submittedName>
        <fullName evidence="1">Uncharacterized protein</fullName>
    </submittedName>
</protein>
<organism evidence="1 2">
    <name type="scientific">Fusarium circinatum</name>
    <name type="common">Pitch canker fungus</name>
    <name type="synonym">Gibberella circinata</name>
    <dbReference type="NCBI Taxonomy" id="48490"/>
    <lineage>
        <taxon>Eukaryota</taxon>
        <taxon>Fungi</taxon>
        <taxon>Dikarya</taxon>
        <taxon>Ascomycota</taxon>
        <taxon>Pezizomycotina</taxon>
        <taxon>Sordariomycetes</taxon>
        <taxon>Hypocreomycetidae</taxon>
        <taxon>Hypocreales</taxon>
        <taxon>Nectriaceae</taxon>
        <taxon>Fusarium</taxon>
        <taxon>Fusarium fujikuroi species complex</taxon>
    </lineage>
</organism>
<dbReference type="Proteomes" id="UP000572754">
    <property type="component" value="Unassembled WGS sequence"/>
</dbReference>
<keyword evidence="2" id="KW-1185">Reference proteome</keyword>
<comment type="caution">
    <text evidence="1">The sequence shown here is derived from an EMBL/GenBank/DDBJ whole genome shotgun (WGS) entry which is preliminary data.</text>
</comment>
<reference evidence="2" key="1">
    <citation type="journal article" date="2020" name="BMC Genomics">
        <title>Correction to: Identification and distribution of gene clusters required for synthesis of sphingolipid metabolism inhibitors in diverse species of the filamentous fungus Fusarium.</title>
        <authorList>
            <person name="Kim H.S."/>
            <person name="Lohmar J.M."/>
            <person name="Busman M."/>
            <person name="Brown D.W."/>
            <person name="Naumann T.A."/>
            <person name="Divon H.H."/>
            <person name="Lysoe E."/>
            <person name="Uhlig S."/>
            <person name="Proctor R.H."/>
        </authorList>
    </citation>
    <scope>NUCLEOTIDE SEQUENCE [LARGE SCALE GENOMIC DNA]</scope>
    <source>
        <strain evidence="2">NRRL 25331</strain>
    </source>
</reference>
<accession>A0A8H5X7E8</accession>
<gene>
    <name evidence="1" type="ORF">FCIRC_3184</name>
</gene>
<dbReference type="AlphaFoldDB" id="A0A8H5X7E8"/>
<reference evidence="1 2" key="2">
    <citation type="submission" date="2020-05" db="EMBL/GenBank/DDBJ databases">
        <title>Identification and distribution of gene clusters putatively required for synthesis of sphingolipid metabolism inhibitors in phylogenetically diverse species of the filamentous fungus Fusarium.</title>
        <authorList>
            <person name="Kim H.-S."/>
            <person name="Busman M."/>
            <person name="Brown D.W."/>
            <person name="Divon H."/>
            <person name="Uhlig S."/>
            <person name="Proctor R.H."/>
        </authorList>
    </citation>
    <scope>NUCLEOTIDE SEQUENCE [LARGE SCALE GENOMIC DNA]</scope>
    <source>
        <strain evidence="1 2">NRRL 25331</strain>
    </source>
</reference>
<sequence length="83" mass="9176">MPIRLCQGDFQQRPPSSALVGEAYRLSNDKLAAQLCACCYRQRPKVDGGHLGDKIVAPNCVGVTAQVDQDLKRNQCRIQQEGF</sequence>
<evidence type="ECO:0000313" key="1">
    <source>
        <dbReference type="EMBL" id="KAF5686086.1"/>
    </source>
</evidence>
<evidence type="ECO:0000313" key="2">
    <source>
        <dbReference type="Proteomes" id="UP000572754"/>
    </source>
</evidence>